<sequence>MGSEFEMSMMVELNVFLGLQVKQSIKGTCISQQKCIKELLKSFDMEASKGNHWISTLPCCQQFRHCYLVDRKSTSKMAYFFGSCFISWGTRKQNSIALSIAEAEYVAVASCCAHPLQIKQHLEDFGVFIA</sequence>
<keyword evidence="1" id="KW-1185">Reference proteome</keyword>
<dbReference type="Proteomes" id="UP000790787">
    <property type="component" value="Chromosome 1"/>
</dbReference>
<protein>
    <submittedName>
        <fullName evidence="2">Uncharacterized protein LOC142162761</fullName>
    </submittedName>
</protein>
<name>A0AC58RSA4_TOBAC</name>
<reference evidence="2" key="2">
    <citation type="submission" date="2025-08" db="UniProtKB">
        <authorList>
            <consortium name="RefSeq"/>
        </authorList>
    </citation>
    <scope>IDENTIFICATION</scope>
    <source>
        <tissue evidence="2">Leaf</tissue>
    </source>
</reference>
<evidence type="ECO:0000313" key="1">
    <source>
        <dbReference type="Proteomes" id="UP000790787"/>
    </source>
</evidence>
<evidence type="ECO:0000313" key="2">
    <source>
        <dbReference type="RefSeq" id="XP_075075578.1"/>
    </source>
</evidence>
<reference evidence="1" key="1">
    <citation type="journal article" date="2014" name="Nat. Commun.">
        <title>The tobacco genome sequence and its comparison with those of tomato and potato.</title>
        <authorList>
            <person name="Sierro N."/>
            <person name="Battey J.N."/>
            <person name="Ouadi S."/>
            <person name="Bakaher N."/>
            <person name="Bovet L."/>
            <person name="Willig A."/>
            <person name="Goepfert S."/>
            <person name="Peitsch M.C."/>
            <person name="Ivanov N.V."/>
        </authorList>
    </citation>
    <scope>NUCLEOTIDE SEQUENCE [LARGE SCALE GENOMIC DNA]</scope>
</reference>
<organism evidence="1 2">
    <name type="scientific">Nicotiana tabacum</name>
    <name type="common">Common tobacco</name>
    <dbReference type="NCBI Taxonomy" id="4097"/>
    <lineage>
        <taxon>Eukaryota</taxon>
        <taxon>Viridiplantae</taxon>
        <taxon>Streptophyta</taxon>
        <taxon>Embryophyta</taxon>
        <taxon>Tracheophyta</taxon>
        <taxon>Spermatophyta</taxon>
        <taxon>Magnoliopsida</taxon>
        <taxon>eudicotyledons</taxon>
        <taxon>Gunneridae</taxon>
        <taxon>Pentapetalae</taxon>
        <taxon>asterids</taxon>
        <taxon>lamiids</taxon>
        <taxon>Solanales</taxon>
        <taxon>Solanaceae</taxon>
        <taxon>Nicotianoideae</taxon>
        <taxon>Nicotianeae</taxon>
        <taxon>Nicotiana</taxon>
    </lineage>
</organism>
<gene>
    <name evidence="2" type="primary">LOC142162761</name>
</gene>
<dbReference type="RefSeq" id="XP_075075578.1">
    <property type="nucleotide sequence ID" value="XM_075219477.1"/>
</dbReference>
<accession>A0AC58RSA4</accession>
<proteinExistence type="predicted"/>